<accession>A0ACC1S7Q0</accession>
<comment type="caution">
    <text evidence="1">The sequence shown here is derived from an EMBL/GenBank/DDBJ whole genome shotgun (WGS) entry which is preliminary data.</text>
</comment>
<evidence type="ECO:0000313" key="1">
    <source>
        <dbReference type="EMBL" id="KAJ3533815.1"/>
    </source>
</evidence>
<dbReference type="Proteomes" id="UP001148662">
    <property type="component" value="Unassembled WGS sequence"/>
</dbReference>
<keyword evidence="2" id="KW-1185">Reference proteome</keyword>
<reference evidence="1" key="1">
    <citation type="submission" date="2022-07" db="EMBL/GenBank/DDBJ databases">
        <title>Genome Sequence of Phlebia brevispora.</title>
        <authorList>
            <person name="Buettner E."/>
        </authorList>
    </citation>
    <scope>NUCLEOTIDE SEQUENCE</scope>
    <source>
        <strain evidence="1">MPL23</strain>
    </source>
</reference>
<protein>
    <submittedName>
        <fullName evidence="1">Uncharacterized protein</fullName>
    </submittedName>
</protein>
<dbReference type="EMBL" id="JANHOG010001645">
    <property type="protein sequence ID" value="KAJ3533815.1"/>
    <property type="molecule type" value="Genomic_DNA"/>
</dbReference>
<sequence length="554" mass="61534">MRSIYTRQIRDTLFRSWSPSVQRYPVTRQYSSHSALNSRLCIPETASQDEEHHAYLEQAPSQTALSQPSPRLTLHALLHAKMRSGDYINASALAAKSISAGISIRTATLEIMIRGLCAPNAVSRTGHARPIDVLEFGAGSLSGVLRRQDKSTLELRSSDFRDSGVRAAYDLLAVARERQHLRTPPMYDELLNACVRQGELVNGSLIYASLVMDQRAYQSQKTGQAQPINYPHSDTASSSVVASEPLGVEDSLTWVVRPPWPGVELLAIITEGVSAKFALNPVVFGEDSYLQEPLQALAILVSLMNEGHMHFGKLSSLFRAMYEVPRSRYHRVWITIHGEPKLFKAYNYFHASLMRMIKSLHGNFRPMVPPLDTRAYNTLLYYALRHRKSPYLAARILDHMCGRRKPVLLKPTVETFNILTSTGTAIGSLGISQAAMNAFQRARGETANSPGLIYPGRPGISSRVHDPPHSAKRAHDMSGTGMKKLMQEMQEMAVLSTDQLLSADAYTLASYIQHLPPNKMNKVADTLLYTIPELAGIDHPRVEQRPKGGARRAS</sequence>
<gene>
    <name evidence="1" type="ORF">NM688_g7230</name>
</gene>
<proteinExistence type="predicted"/>
<name>A0ACC1S7Q0_9APHY</name>
<evidence type="ECO:0000313" key="2">
    <source>
        <dbReference type="Proteomes" id="UP001148662"/>
    </source>
</evidence>
<organism evidence="1 2">
    <name type="scientific">Phlebia brevispora</name>
    <dbReference type="NCBI Taxonomy" id="194682"/>
    <lineage>
        <taxon>Eukaryota</taxon>
        <taxon>Fungi</taxon>
        <taxon>Dikarya</taxon>
        <taxon>Basidiomycota</taxon>
        <taxon>Agaricomycotina</taxon>
        <taxon>Agaricomycetes</taxon>
        <taxon>Polyporales</taxon>
        <taxon>Meruliaceae</taxon>
        <taxon>Phlebia</taxon>
    </lineage>
</organism>